<comment type="caution">
    <text evidence="3">The sequence shown here is derived from an EMBL/GenBank/DDBJ whole genome shotgun (WGS) entry which is preliminary data.</text>
</comment>
<dbReference type="EMBL" id="JAAMPA010000003">
    <property type="protein sequence ID" value="NIH70150.1"/>
    <property type="molecule type" value="Genomic_DNA"/>
</dbReference>
<gene>
    <name evidence="3" type="ORF">FB380_004648</name>
    <name evidence="2" type="ORF">GCM10011589_46020</name>
</gene>
<dbReference type="AlphaFoldDB" id="A0A846M6S6"/>
<dbReference type="Proteomes" id="UP000552836">
    <property type="component" value="Unassembled WGS sequence"/>
</dbReference>
<proteinExistence type="predicted"/>
<evidence type="ECO:0000313" key="4">
    <source>
        <dbReference type="Proteomes" id="UP000552836"/>
    </source>
</evidence>
<evidence type="ECO:0000256" key="1">
    <source>
        <dbReference type="SAM" id="MobiDB-lite"/>
    </source>
</evidence>
<evidence type="ECO:0000313" key="3">
    <source>
        <dbReference type="EMBL" id="NIH70150.1"/>
    </source>
</evidence>
<dbReference type="Proteomes" id="UP000648663">
    <property type="component" value="Unassembled WGS sequence"/>
</dbReference>
<reference evidence="3 4" key="3">
    <citation type="submission" date="2020-02" db="EMBL/GenBank/DDBJ databases">
        <title>Sequencing the genomes of 1000 actinobacteria strains.</title>
        <authorList>
            <person name="Klenk H.-P."/>
        </authorList>
    </citation>
    <scope>NUCLEOTIDE SEQUENCE [LARGE SCALE GENOMIC DNA]</scope>
    <source>
        <strain evidence="3 4">DSM 45201</strain>
    </source>
</reference>
<feature type="region of interest" description="Disordered" evidence="1">
    <location>
        <begin position="31"/>
        <end position="58"/>
    </location>
</feature>
<keyword evidence="5" id="KW-1185">Reference proteome</keyword>
<dbReference type="EMBL" id="BMMI01000013">
    <property type="protein sequence ID" value="GGL84319.1"/>
    <property type="molecule type" value="Genomic_DNA"/>
</dbReference>
<reference evidence="2" key="4">
    <citation type="submission" date="2024-05" db="EMBL/GenBank/DDBJ databases">
        <authorList>
            <person name="Sun Q."/>
            <person name="Zhou Y."/>
        </authorList>
    </citation>
    <scope>NUCLEOTIDE SEQUENCE</scope>
    <source>
        <strain evidence="2">CGMCC 4.5581</strain>
    </source>
</reference>
<name>A0A846M6S6_9ACTN</name>
<sequence>MVSSTDIHNLTNMLGRCGRELERIADALERMSSGKPKVPSGPPRGIPTEGPNVMEQDF</sequence>
<reference evidence="2" key="1">
    <citation type="journal article" date="2014" name="Int. J. Syst. Evol. Microbiol.">
        <title>Complete genome of a new Firmicutes species belonging to the dominant human colonic microbiota ('Ruminococcus bicirculans') reveals two chromosomes and a selective capacity to utilize plant glucans.</title>
        <authorList>
            <consortium name="NISC Comparative Sequencing Program"/>
            <person name="Wegmann U."/>
            <person name="Louis P."/>
            <person name="Goesmann A."/>
            <person name="Henrissat B."/>
            <person name="Duncan S.H."/>
            <person name="Flint H.J."/>
        </authorList>
    </citation>
    <scope>NUCLEOTIDE SEQUENCE</scope>
    <source>
        <strain evidence="2">CGMCC 4.5581</strain>
    </source>
</reference>
<reference evidence="5" key="2">
    <citation type="journal article" date="2019" name="Int. J. Syst. Evol. Microbiol.">
        <title>The Global Catalogue of Microorganisms (GCM) 10K type strain sequencing project: providing services to taxonomists for standard genome sequencing and annotation.</title>
        <authorList>
            <consortium name="The Broad Institute Genomics Platform"/>
            <consortium name="The Broad Institute Genome Sequencing Center for Infectious Disease"/>
            <person name="Wu L."/>
            <person name="Ma J."/>
        </authorList>
    </citation>
    <scope>NUCLEOTIDE SEQUENCE [LARGE SCALE GENOMIC DNA]</scope>
    <source>
        <strain evidence="5">CGMCC 4.5581</strain>
    </source>
</reference>
<evidence type="ECO:0000313" key="5">
    <source>
        <dbReference type="Proteomes" id="UP000648663"/>
    </source>
</evidence>
<organism evidence="3 4">
    <name type="scientific">Modestobacter marinus</name>
    <dbReference type="NCBI Taxonomy" id="477641"/>
    <lineage>
        <taxon>Bacteria</taxon>
        <taxon>Bacillati</taxon>
        <taxon>Actinomycetota</taxon>
        <taxon>Actinomycetes</taxon>
        <taxon>Geodermatophilales</taxon>
        <taxon>Geodermatophilaceae</taxon>
        <taxon>Modestobacter</taxon>
    </lineage>
</organism>
<accession>A0A846M6S6</accession>
<evidence type="ECO:0000313" key="2">
    <source>
        <dbReference type="EMBL" id="GGL84319.1"/>
    </source>
</evidence>
<protein>
    <submittedName>
        <fullName evidence="3">Uncharacterized protein</fullName>
    </submittedName>
</protein>